<feature type="compositionally biased region" description="Low complexity" evidence="12">
    <location>
        <begin position="415"/>
        <end position="424"/>
    </location>
</feature>
<evidence type="ECO:0000313" key="15">
    <source>
        <dbReference type="Proteomes" id="UP000183471"/>
    </source>
</evidence>
<comment type="similarity">
    <text evidence="1 11">Belongs to the DnaX/STICHEL family.</text>
</comment>
<comment type="catalytic activity">
    <reaction evidence="10 11">
        <text>DNA(n) + a 2'-deoxyribonucleoside 5'-triphosphate = DNA(n+1) + diphosphate</text>
        <dbReference type="Rhea" id="RHEA:22508"/>
        <dbReference type="Rhea" id="RHEA-COMP:17339"/>
        <dbReference type="Rhea" id="RHEA-COMP:17340"/>
        <dbReference type="ChEBI" id="CHEBI:33019"/>
        <dbReference type="ChEBI" id="CHEBI:61560"/>
        <dbReference type="ChEBI" id="CHEBI:173112"/>
        <dbReference type="EC" id="2.7.7.7"/>
    </reaction>
</comment>
<dbReference type="EMBL" id="FNKY01000001">
    <property type="protein sequence ID" value="SDQ60625.1"/>
    <property type="molecule type" value="Genomic_DNA"/>
</dbReference>
<comment type="function">
    <text evidence="11">DNA polymerase III is a complex, multichain enzyme responsible for most of the replicative synthesis in bacteria. This DNA polymerase also exhibits 3' to 5' exonuclease activity.</text>
</comment>
<dbReference type="EC" id="2.7.7.7" evidence="11"/>
<dbReference type="NCBIfam" id="NF004046">
    <property type="entry name" value="PRK05563.1"/>
    <property type="match status" value="1"/>
</dbReference>
<dbReference type="InterPro" id="IPR012763">
    <property type="entry name" value="DNA_pol_III_sug/sutau_N"/>
</dbReference>
<evidence type="ECO:0000256" key="12">
    <source>
        <dbReference type="SAM" id="MobiDB-lite"/>
    </source>
</evidence>
<evidence type="ECO:0000256" key="11">
    <source>
        <dbReference type="RuleBase" id="RU364063"/>
    </source>
</evidence>
<keyword evidence="3 11" id="KW-0548">Nucleotidyltransferase</keyword>
<evidence type="ECO:0000256" key="2">
    <source>
        <dbReference type="ARBA" id="ARBA00022679"/>
    </source>
</evidence>
<dbReference type="NCBIfam" id="TIGR02397">
    <property type="entry name" value="dnaX_nterm"/>
    <property type="match status" value="1"/>
</dbReference>
<dbReference type="PRINTS" id="PR00300">
    <property type="entry name" value="CLPPROTEASEA"/>
</dbReference>
<dbReference type="Gene3D" id="1.10.8.60">
    <property type="match status" value="1"/>
</dbReference>
<evidence type="ECO:0000259" key="13">
    <source>
        <dbReference type="SMART" id="SM00382"/>
    </source>
</evidence>
<evidence type="ECO:0000256" key="7">
    <source>
        <dbReference type="ARBA" id="ARBA00022833"/>
    </source>
</evidence>
<sequence>MPTQVLARKWRPRSFAELTGQDHVVRALTNALEQKRLHHAYLFTGTRGIGKTTIARILAKALNCQTGITSTPCGICSACTEIDSGRFVDLIEMDAASNTQVDKMRELLENALYAPTSARYKIYIIDEVHMLSKSAFNAMLKTLEEPPEHVKFVLATTDPQKIPVTVLSRCLQFNLKQIPLPLIAAHLKHVLEQEKISCDATSLQLLARSAQGSMRDALSILDQAIAFGEGRIEEAGVRDMLGAIDQGYLYDLLDALSQKDGVKILAVADAMETRSLSFDAALQDLATLLHRLALAQIVPVAIGEDTPERERIFTLAKTFTPEDIQLFYQIVIHGRSDLAQAPDEYAGFTMTLMRLLAFMPEGMPKTTGPKHDKEIKQPLSSISKITEASEISETRKTTEVSSTAETVKEAKTAETTETTETTTVRPESTVSLFGSDWMVVANQLKLSGMAKELAQNCEIKNVSPNEIEFCVPETHKQLLQKTYQDRMQTAVREHLGKPVRLKFSVGISTGKSPAELENREKQQKQLQAITAIETDPFVRELVENFDAKLIVSSIKPIQ</sequence>
<dbReference type="SMART" id="SM00382">
    <property type="entry name" value="AAA"/>
    <property type="match status" value="1"/>
</dbReference>
<organism evidence="14 15">
    <name type="scientific">Nitrosospira multiformis</name>
    <dbReference type="NCBI Taxonomy" id="1231"/>
    <lineage>
        <taxon>Bacteria</taxon>
        <taxon>Pseudomonadati</taxon>
        <taxon>Pseudomonadota</taxon>
        <taxon>Betaproteobacteria</taxon>
        <taxon>Nitrosomonadales</taxon>
        <taxon>Nitrosomonadaceae</taxon>
        <taxon>Nitrosospira</taxon>
    </lineage>
</organism>
<dbReference type="CDD" id="cd18137">
    <property type="entry name" value="HLD_clamp_pol_III_gamma_tau"/>
    <property type="match status" value="1"/>
</dbReference>
<keyword evidence="5" id="KW-0479">Metal-binding</keyword>
<dbReference type="Pfam" id="PF22608">
    <property type="entry name" value="DNAX_ATPase_lid"/>
    <property type="match status" value="1"/>
</dbReference>
<evidence type="ECO:0000313" key="14">
    <source>
        <dbReference type="EMBL" id="SDQ60625.1"/>
    </source>
</evidence>
<dbReference type="Pfam" id="PF13177">
    <property type="entry name" value="DNA_pol3_delta2"/>
    <property type="match status" value="1"/>
</dbReference>
<keyword evidence="7" id="KW-0862">Zinc</keyword>
<keyword evidence="15" id="KW-1185">Reference proteome</keyword>
<dbReference type="PANTHER" id="PTHR11669">
    <property type="entry name" value="REPLICATION FACTOR C / DNA POLYMERASE III GAMMA-TAU SUBUNIT"/>
    <property type="match status" value="1"/>
</dbReference>
<feature type="domain" description="AAA+ ATPase" evidence="13">
    <location>
        <begin position="37"/>
        <end position="179"/>
    </location>
</feature>
<evidence type="ECO:0000256" key="1">
    <source>
        <dbReference type="ARBA" id="ARBA00006360"/>
    </source>
</evidence>
<comment type="caution">
    <text evidence="14">The sequence shown here is derived from an EMBL/GenBank/DDBJ whole genome shotgun (WGS) entry which is preliminary data.</text>
</comment>
<dbReference type="InterPro" id="IPR027417">
    <property type="entry name" value="P-loop_NTPase"/>
</dbReference>
<protein>
    <recommendedName>
        <fullName evidence="11">DNA polymerase III subunit gamma/tau</fullName>
        <ecNumber evidence="11">2.7.7.7</ecNumber>
    </recommendedName>
</protein>
<dbReference type="Pfam" id="PF12169">
    <property type="entry name" value="DNA_pol3_gamma3"/>
    <property type="match status" value="1"/>
</dbReference>
<dbReference type="InterPro" id="IPR001270">
    <property type="entry name" value="ClpA/B"/>
</dbReference>
<dbReference type="Gene3D" id="3.40.50.300">
    <property type="entry name" value="P-loop containing nucleotide triphosphate hydrolases"/>
    <property type="match status" value="1"/>
</dbReference>
<dbReference type="PANTHER" id="PTHR11669:SF0">
    <property type="entry name" value="PROTEIN STICHEL-LIKE 2"/>
    <property type="match status" value="1"/>
</dbReference>
<dbReference type="NCBIfam" id="NF005942">
    <property type="entry name" value="PRK07994.1"/>
    <property type="match status" value="1"/>
</dbReference>
<dbReference type="SUPFAM" id="SSF52540">
    <property type="entry name" value="P-loop containing nucleoside triphosphate hydrolases"/>
    <property type="match status" value="1"/>
</dbReference>
<dbReference type="Pfam" id="PF12170">
    <property type="entry name" value="DNA_pol3_tau_5"/>
    <property type="match status" value="1"/>
</dbReference>
<keyword evidence="4 11" id="KW-0235">DNA replication</keyword>
<dbReference type="InterPro" id="IPR045085">
    <property type="entry name" value="HLD_clamp_pol_III_gamma_tau"/>
</dbReference>
<dbReference type="SUPFAM" id="SSF48019">
    <property type="entry name" value="post-AAA+ oligomerization domain-like"/>
    <property type="match status" value="1"/>
</dbReference>
<gene>
    <name evidence="11" type="primary">dnaX</name>
    <name evidence="14" type="ORF">SAMN05216402_1520</name>
</gene>
<keyword evidence="6 11" id="KW-0547">Nucleotide-binding</keyword>
<evidence type="ECO:0000256" key="4">
    <source>
        <dbReference type="ARBA" id="ARBA00022705"/>
    </source>
</evidence>
<name>A0ABY0TC47_9PROT</name>
<reference evidence="14 15" key="1">
    <citation type="submission" date="2016-10" db="EMBL/GenBank/DDBJ databases">
        <authorList>
            <person name="Varghese N."/>
            <person name="Submissions S."/>
        </authorList>
    </citation>
    <scope>NUCLEOTIDE SEQUENCE [LARGE SCALE GENOMIC DNA]</scope>
    <source>
        <strain evidence="14 15">Nl1</strain>
    </source>
</reference>
<evidence type="ECO:0000256" key="5">
    <source>
        <dbReference type="ARBA" id="ARBA00022723"/>
    </source>
</evidence>
<dbReference type="InterPro" id="IPR038249">
    <property type="entry name" value="PolIII_tau_V_sf"/>
</dbReference>
<proteinExistence type="inferred from homology"/>
<accession>A0ABY0TC47</accession>
<comment type="subunit">
    <text evidence="11">DNA polymerase III contains a core (composed of alpha, epsilon and theta chains) that associates with a tau subunit. This core dimerizes to form the POLIII' complex. PolIII' associates with the gamma complex (composed of gamma, delta, delta', psi and chi chains) and with the beta chain to form the complete DNA polymerase III complex.</text>
</comment>
<keyword evidence="2 11" id="KW-0808">Transferase</keyword>
<dbReference type="InterPro" id="IPR003593">
    <property type="entry name" value="AAA+_ATPase"/>
</dbReference>
<dbReference type="InterPro" id="IPR050238">
    <property type="entry name" value="DNA_Rep/Repair_Clamp_Loader"/>
</dbReference>
<keyword evidence="9 11" id="KW-0239">DNA-directed DNA polymerase</keyword>
<dbReference type="InterPro" id="IPR008921">
    <property type="entry name" value="DNA_pol3_clamp-load_cplx_C"/>
</dbReference>
<dbReference type="InterPro" id="IPR021029">
    <property type="entry name" value="DNA_pol_III_tau_dom-5"/>
</dbReference>
<evidence type="ECO:0000256" key="10">
    <source>
        <dbReference type="ARBA" id="ARBA00049244"/>
    </source>
</evidence>
<evidence type="ECO:0000256" key="6">
    <source>
        <dbReference type="ARBA" id="ARBA00022741"/>
    </source>
</evidence>
<dbReference type="Gene3D" id="1.20.272.10">
    <property type="match status" value="1"/>
</dbReference>
<evidence type="ECO:0000256" key="8">
    <source>
        <dbReference type="ARBA" id="ARBA00022840"/>
    </source>
</evidence>
<evidence type="ECO:0000256" key="9">
    <source>
        <dbReference type="ARBA" id="ARBA00022932"/>
    </source>
</evidence>
<dbReference type="Proteomes" id="UP000183471">
    <property type="component" value="Unassembled WGS sequence"/>
</dbReference>
<dbReference type="Gene3D" id="3.30.300.150">
    <property type="entry name" value="DNA polymerase III, tau subunit, domain V"/>
    <property type="match status" value="1"/>
</dbReference>
<dbReference type="CDD" id="cd00009">
    <property type="entry name" value="AAA"/>
    <property type="match status" value="1"/>
</dbReference>
<keyword evidence="8 11" id="KW-0067">ATP-binding</keyword>
<dbReference type="InterPro" id="IPR022754">
    <property type="entry name" value="DNA_pol_III_gamma-3"/>
</dbReference>
<feature type="region of interest" description="Disordered" evidence="12">
    <location>
        <begin position="390"/>
        <end position="425"/>
    </location>
</feature>
<evidence type="ECO:0000256" key="3">
    <source>
        <dbReference type="ARBA" id="ARBA00022695"/>
    </source>
</evidence>